<dbReference type="AlphaFoldDB" id="A0A2N9B086"/>
<name>A0A2N9B086_STRCX</name>
<dbReference type="EMBL" id="LT963352">
    <property type="protein sequence ID" value="SOR76740.1"/>
    <property type="molecule type" value="Genomic_DNA"/>
</dbReference>
<gene>
    <name evidence="1" type="ORF">SCNRRL3882_0222</name>
</gene>
<dbReference type="Proteomes" id="UP000235464">
    <property type="component" value="Chromosome I"/>
</dbReference>
<proteinExistence type="predicted"/>
<evidence type="ECO:0000313" key="1">
    <source>
        <dbReference type="EMBL" id="SOR76740.1"/>
    </source>
</evidence>
<evidence type="ECO:0000313" key="2">
    <source>
        <dbReference type="Proteomes" id="UP000235464"/>
    </source>
</evidence>
<keyword evidence="2" id="KW-1185">Reference proteome</keyword>
<protein>
    <submittedName>
        <fullName evidence="1">Uncharacterized protein</fullName>
    </submittedName>
</protein>
<sequence length="43" mass="5087">MCQVALVHAPLEAEQRESRRLRFHSALARRRVNVRWALNGRMT</sequence>
<reference evidence="2" key="1">
    <citation type="submission" date="2017-11" db="EMBL/GenBank/DDBJ databases">
        <authorList>
            <person name="Wibberg D."/>
        </authorList>
    </citation>
    <scope>NUCLEOTIDE SEQUENCE [LARGE SCALE GENOMIC DNA]</scope>
</reference>
<accession>A0A2N9B086</accession>
<organism evidence="1 2">
    <name type="scientific">Streptomyces chartreusis NRRL 3882</name>
    <dbReference type="NCBI Taxonomy" id="1079985"/>
    <lineage>
        <taxon>Bacteria</taxon>
        <taxon>Bacillati</taxon>
        <taxon>Actinomycetota</taxon>
        <taxon>Actinomycetes</taxon>
        <taxon>Kitasatosporales</taxon>
        <taxon>Streptomycetaceae</taxon>
        <taxon>Streptomyces</taxon>
    </lineage>
</organism>